<dbReference type="Pfam" id="PF02576">
    <property type="entry name" value="RimP_N"/>
    <property type="match status" value="1"/>
</dbReference>
<evidence type="ECO:0000259" key="5">
    <source>
        <dbReference type="Pfam" id="PF17384"/>
    </source>
</evidence>
<evidence type="ECO:0000313" key="7">
    <source>
        <dbReference type="Proteomes" id="UP000185663"/>
    </source>
</evidence>
<organism evidence="6 7">
    <name type="scientific">Paraoerskovia marina</name>
    <dbReference type="NCBI Taxonomy" id="545619"/>
    <lineage>
        <taxon>Bacteria</taxon>
        <taxon>Bacillati</taxon>
        <taxon>Actinomycetota</taxon>
        <taxon>Actinomycetes</taxon>
        <taxon>Micrococcales</taxon>
        <taxon>Cellulomonadaceae</taxon>
        <taxon>Paraoerskovia</taxon>
    </lineage>
</organism>
<evidence type="ECO:0000256" key="1">
    <source>
        <dbReference type="ARBA" id="ARBA00022490"/>
    </source>
</evidence>
<dbReference type="AlphaFoldDB" id="A0A1H1U0C8"/>
<evidence type="ECO:0000313" key="6">
    <source>
        <dbReference type="EMBL" id="SDS65349.1"/>
    </source>
</evidence>
<proteinExistence type="inferred from homology"/>
<dbReference type="OrthoDB" id="9805006at2"/>
<dbReference type="Gene3D" id="3.30.300.70">
    <property type="entry name" value="RimP-like superfamily, N-terminal"/>
    <property type="match status" value="1"/>
</dbReference>
<protein>
    <recommendedName>
        <fullName evidence="3">Ribosome maturation factor RimP</fullName>
    </recommendedName>
</protein>
<keyword evidence="7" id="KW-1185">Reference proteome</keyword>
<gene>
    <name evidence="3" type="primary">rimP</name>
    <name evidence="6" type="ORF">SAMN04489860_2040</name>
</gene>
<dbReference type="Proteomes" id="UP000185663">
    <property type="component" value="Chromosome I"/>
</dbReference>
<dbReference type="HAMAP" id="MF_01077">
    <property type="entry name" value="RimP"/>
    <property type="match status" value="1"/>
</dbReference>
<dbReference type="SUPFAM" id="SSF75420">
    <property type="entry name" value="YhbC-like, N-terminal domain"/>
    <property type="match status" value="1"/>
</dbReference>
<dbReference type="InterPro" id="IPR003728">
    <property type="entry name" value="Ribosome_maturation_RimP"/>
</dbReference>
<dbReference type="PANTHER" id="PTHR33867">
    <property type="entry name" value="RIBOSOME MATURATION FACTOR RIMP"/>
    <property type="match status" value="1"/>
</dbReference>
<dbReference type="InterPro" id="IPR035956">
    <property type="entry name" value="RimP_N_sf"/>
</dbReference>
<reference evidence="6 7" key="1">
    <citation type="submission" date="2016-10" db="EMBL/GenBank/DDBJ databases">
        <authorList>
            <person name="de Groot N.N."/>
        </authorList>
    </citation>
    <scope>NUCLEOTIDE SEQUENCE [LARGE SCALE GENOMIC DNA]</scope>
    <source>
        <strain evidence="6 7">DSM 22126</strain>
    </source>
</reference>
<accession>A0A1H1U0C8</accession>
<comment type="subcellular location">
    <subcellularLocation>
        <location evidence="3">Cytoplasm</location>
    </subcellularLocation>
</comment>
<dbReference type="GO" id="GO:0000028">
    <property type="term" value="P:ribosomal small subunit assembly"/>
    <property type="evidence" value="ECO:0007669"/>
    <property type="project" value="TreeGrafter"/>
</dbReference>
<dbReference type="InterPro" id="IPR028989">
    <property type="entry name" value="RimP_N"/>
</dbReference>
<dbReference type="InterPro" id="IPR028998">
    <property type="entry name" value="RimP_C"/>
</dbReference>
<comment type="function">
    <text evidence="3">Required for maturation of 30S ribosomal subunits.</text>
</comment>
<dbReference type="PANTHER" id="PTHR33867:SF1">
    <property type="entry name" value="RIBOSOME MATURATION FACTOR RIMP"/>
    <property type="match status" value="1"/>
</dbReference>
<dbReference type="STRING" id="545619.SAMN04489860_2040"/>
<dbReference type="EMBL" id="LT629776">
    <property type="protein sequence ID" value="SDS65349.1"/>
    <property type="molecule type" value="Genomic_DNA"/>
</dbReference>
<keyword evidence="2 3" id="KW-0690">Ribosome biogenesis</keyword>
<dbReference type="Pfam" id="PF17384">
    <property type="entry name" value="DUF150_C"/>
    <property type="match status" value="1"/>
</dbReference>
<comment type="similarity">
    <text evidence="3">Belongs to the RimP family.</text>
</comment>
<dbReference type="RefSeq" id="WP_083372434.1">
    <property type="nucleotide sequence ID" value="NZ_LT629776.1"/>
</dbReference>
<evidence type="ECO:0000259" key="4">
    <source>
        <dbReference type="Pfam" id="PF02576"/>
    </source>
</evidence>
<feature type="domain" description="Ribosome maturation factor RimP C-terminal" evidence="5">
    <location>
        <begin position="91"/>
        <end position="153"/>
    </location>
</feature>
<evidence type="ECO:0000256" key="2">
    <source>
        <dbReference type="ARBA" id="ARBA00022517"/>
    </source>
</evidence>
<dbReference type="eggNOG" id="COG0779">
    <property type="taxonomic scope" value="Bacteria"/>
</dbReference>
<keyword evidence="1 3" id="KW-0963">Cytoplasm</keyword>
<evidence type="ECO:0000256" key="3">
    <source>
        <dbReference type="HAMAP-Rule" id="MF_01077"/>
    </source>
</evidence>
<name>A0A1H1U0C8_9CELL</name>
<feature type="domain" description="Ribosome maturation factor RimP N-terminal" evidence="4">
    <location>
        <begin position="12"/>
        <end position="87"/>
    </location>
</feature>
<sequence length="167" mass="17877">MARHTDGEVYDLLAPVVVDAGLFLEEVRTSRAGSKSVVRVVVDLPEDELGSLDLDGVADVSRAISDALDETDVLPGAYTLEVGTPGTSRPLTTPRHFRRARGRLVRLDLRDGTSTTTRLVDVVDDVLHCVADGSDESTQIPLTDVAVGHVEVELKRAAEAFGADEEA</sequence>
<dbReference type="GO" id="GO:0005829">
    <property type="term" value="C:cytosol"/>
    <property type="evidence" value="ECO:0007669"/>
    <property type="project" value="TreeGrafter"/>
</dbReference>
<dbReference type="GO" id="GO:0006412">
    <property type="term" value="P:translation"/>
    <property type="evidence" value="ECO:0007669"/>
    <property type="project" value="TreeGrafter"/>
</dbReference>